<name>A0AAE1IDE9_9HYPO</name>
<dbReference type="GO" id="GO:0005096">
    <property type="term" value="F:GTPase activator activity"/>
    <property type="evidence" value="ECO:0007669"/>
    <property type="project" value="InterPro"/>
</dbReference>
<feature type="region of interest" description="Disordered" evidence="1">
    <location>
        <begin position="451"/>
        <end position="489"/>
    </location>
</feature>
<dbReference type="GO" id="GO:0031578">
    <property type="term" value="P:mitotic spindle orientation checkpoint signaling"/>
    <property type="evidence" value="ECO:0007669"/>
    <property type="project" value="TreeGrafter"/>
</dbReference>
<organism evidence="2 3">
    <name type="scientific">Trichoderma aggressivum f. europaeum</name>
    <dbReference type="NCBI Taxonomy" id="173218"/>
    <lineage>
        <taxon>Eukaryota</taxon>
        <taxon>Fungi</taxon>
        <taxon>Dikarya</taxon>
        <taxon>Ascomycota</taxon>
        <taxon>Pezizomycotina</taxon>
        <taxon>Sordariomycetes</taxon>
        <taxon>Hypocreomycetidae</taxon>
        <taxon>Hypocreales</taxon>
        <taxon>Hypocreaceae</taxon>
        <taxon>Trichoderma</taxon>
    </lineage>
</organism>
<feature type="compositionally biased region" description="Basic and acidic residues" evidence="1">
    <location>
        <begin position="896"/>
        <end position="917"/>
    </location>
</feature>
<feature type="region of interest" description="Disordered" evidence="1">
    <location>
        <begin position="525"/>
        <end position="559"/>
    </location>
</feature>
<feature type="compositionally biased region" description="Polar residues" evidence="1">
    <location>
        <begin position="743"/>
        <end position="761"/>
    </location>
</feature>
<feature type="region of interest" description="Disordered" evidence="1">
    <location>
        <begin position="983"/>
        <end position="1031"/>
    </location>
</feature>
<gene>
    <name evidence="2" type="ORF">Triagg1_6498</name>
</gene>
<evidence type="ECO:0000313" key="2">
    <source>
        <dbReference type="EMBL" id="KAK4070077.1"/>
    </source>
</evidence>
<feature type="compositionally biased region" description="Polar residues" evidence="1">
    <location>
        <begin position="995"/>
        <end position="1006"/>
    </location>
</feature>
<reference evidence="2" key="1">
    <citation type="submission" date="2023-11" db="EMBL/GenBank/DDBJ databases">
        <title>The genome sequences of three competitors of mushroom-forming fungi.</title>
        <authorList>
            <person name="Beijen E."/>
            <person name="Ohm R.A."/>
        </authorList>
    </citation>
    <scope>NUCLEOTIDE SEQUENCE</scope>
    <source>
        <strain evidence="2">CBS 100526</strain>
    </source>
</reference>
<feature type="compositionally biased region" description="Polar residues" evidence="1">
    <location>
        <begin position="860"/>
        <end position="874"/>
    </location>
</feature>
<accession>A0AAE1IDE9</accession>
<dbReference type="PANTHER" id="PTHR35140:SF1">
    <property type="entry name" value="MITOTIC CHECK POINT PROTEIN BFA1"/>
    <property type="match status" value="1"/>
</dbReference>
<evidence type="ECO:0000256" key="1">
    <source>
        <dbReference type="SAM" id="MobiDB-lite"/>
    </source>
</evidence>
<evidence type="ECO:0000313" key="3">
    <source>
        <dbReference type="Proteomes" id="UP001273209"/>
    </source>
</evidence>
<feature type="compositionally biased region" description="Polar residues" evidence="1">
    <location>
        <begin position="830"/>
        <end position="841"/>
    </location>
</feature>
<keyword evidence="3" id="KW-1185">Reference proteome</keyword>
<dbReference type="GeneID" id="87921033"/>
<feature type="compositionally biased region" description="Basic and acidic residues" evidence="1">
    <location>
        <begin position="287"/>
        <end position="296"/>
    </location>
</feature>
<feature type="compositionally biased region" description="Low complexity" evidence="1">
    <location>
        <begin position="397"/>
        <end position="406"/>
    </location>
</feature>
<evidence type="ECO:0008006" key="4">
    <source>
        <dbReference type="Google" id="ProtNLM"/>
    </source>
</evidence>
<dbReference type="EMBL" id="JAWRVG010000026">
    <property type="protein sequence ID" value="KAK4070077.1"/>
    <property type="molecule type" value="Genomic_DNA"/>
</dbReference>
<dbReference type="GO" id="GO:1990334">
    <property type="term" value="C:Bfa1-Bub2 complex"/>
    <property type="evidence" value="ECO:0007669"/>
    <property type="project" value="InterPro"/>
</dbReference>
<feature type="region of interest" description="Disordered" evidence="1">
    <location>
        <begin position="659"/>
        <end position="965"/>
    </location>
</feature>
<feature type="compositionally biased region" description="Polar residues" evidence="1">
    <location>
        <begin position="711"/>
        <end position="733"/>
    </location>
</feature>
<feature type="compositionally biased region" description="Polar residues" evidence="1">
    <location>
        <begin position="791"/>
        <end position="813"/>
    </location>
</feature>
<protein>
    <recommendedName>
        <fullName evidence="4">Protein byr4</fullName>
    </recommendedName>
</protein>
<feature type="region of interest" description="Disordered" evidence="1">
    <location>
        <begin position="396"/>
        <end position="426"/>
    </location>
</feature>
<feature type="compositionally biased region" description="Low complexity" evidence="1">
    <location>
        <begin position="544"/>
        <end position="558"/>
    </location>
</feature>
<dbReference type="Proteomes" id="UP001273209">
    <property type="component" value="Unassembled WGS sequence"/>
</dbReference>
<proteinExistence type="predicted"/>
<sequence>MNRSWVSEPADEVRVGVIHEVAQALLVAALPLKSPCRLPPPPDPRQSDRLTGSPATVHNGPPAFLFRLRIITAPNQLPADNINNNVDALSRAHLKKSILQVPNNRNRLAASSELTAALLHRICPPSAERRAPFCFVVIDFGRGSASSALLEERVDFELRPWEFWEQIQRWTAAIDRLCLRPIVVATGHDEPIRETESQFTHATRAALHAALFTTRDYNPNTFAQHSTVQYLDASEQELMEIMEPLRLKPRQPVEAEIENWDDDDFIVDGDELSLRPTAVTTTNAQPRRRDSTSSHISLRSDLDSAYGEEQHVHLPADDERSTMAAIAAAERAGIPLPKNVPSSALTGGTIKRLGGKKMRRTIDEDWENDLELPEGLQGLQMKPRTQTDFPETLRQVSGGSLQSSLQNSPRKTPSRSARDSRRSSIMSNSSILSAALSLDKFRDTEDEDDDFFGDGFDTIKVPKRRPPRLAPFVTPPTPLESEASKDPLDEDFEGDFDLPSDGKLKLSARRDIPRVPFSSSDDIDWGEGSLGTRFGGTRRDARSTRSSSVSAMSPSLSSTFTLESEDETFDGLVLPPGHLNFQERLHLRKTNPPPEDIPEEQPAEAAAPKKLLPAAEVEQQDFLEGLDIGDGNVFDAGKLTMHRNIKIKDSRLVNPARPKTSVSLTFSNKPMPPQTRIPRLNHERSHSTALEPVSESGGPIPHRVRRPQSRLGHSNQLSVASLPTPTTISTFSIATAPRRTDLSRTTFTSTRNDPPTTNAQLLRQKRSLTAVRARNPPTKPIAGRSERPTSRTEPGQSRPKTPQERPTATSESPGQARKNSIPFIPAGASHLQSQHAASKTLRQFRRHDSDNAIDARPISRSFSRPGLQSPSPQRYKTAASETWDRLSRPKSIRQFGDGHELDAFDDLPTSKETESRYLKQPSAAGPKATLRKSPQAPRPPAIDRNKTPSPWNAAPKPAIRPNYTPSFARDTAASRIARETALAHRTPSGGPLASVSAQRAPNRSNAQQTSSTTRTKKLKRPPQLKPHLISNLSGGKESKVVKGMFYNAATYCWEGNETALNAFDGSTSTPSSNSVPLHLARDKETPVPRPALITNISTTKGVQVVGGMVFDPQNMCWLKMGPQSMTRSEATDSLDNFNAFEEDEDVFKDIPDLEDNTITDEREGHSSDIKDDWLVGEEFDVGPEFIRRQREEEERWRKKCEKWISHTPRDRDAWRWTIRELVSQFDDFAMPSVAR</sequence>
<feature type="region of interest" description="Disordered" evidence="1">
    <location>
        <begin position="276"/>
        <end position="296"/>
    </location>
</feature>
<comment type="caution">
    <text evidence="2">The sequence shown here is derived from an EMBL/GenBank/DDBJ whole genome shotgun (WGS) entry which is preliminary data.</text>
</comment>
<dbReference type="GO" id="GO:0044732">
    <property type="term" value="C:mitotic spindle pole body"/>
    <property type="evidence" value="ECO:0007669"/>
    <property type="project" value="TreeGrafter"/>
</dbReference>
<dbReference type="AlphaFoldDB" id="A0AAE1IDE9"/>
<dbReference type="RefSeq" id="XP_062754435.1">
    <property type="nucleotide sequence ID" value="XM_062901130.1"/>
</dbReference>
<feature type="region of interest" description="Disordered" evidence="1">
    <location>
        <begin position="36"/>
        <end position="57"/>
    </location>
</feature>
<dbReference type="PANTHER" id="PTHR35140">
    <property type="entry name" value="MITOTIC CHECK POINT PROTEIN BFA1"/>
    <property type="match status" value="1"/>
</dbReference>
<dbReference type="InterPro" id="IPR034586">
    <property type="entry name" value="Bfa1/Byr4"/>
</dbReference>